<evidence type="ECO:0000256" key="2">
    <source>
        <dbReference type="ARBA" id="ARBA00022741"/>
    </source>
</evidence>
<name>W9SJR9_9ROSA</name>
<dbReference type="GO" id="GO:0004674">
    <property type="term" value="F:protein serine/threonine kinase activity"/>
    <property type="evidence" value="ECO:0007669"/>
    <property type="project" value="UniProtKB-KW"/>
</dbReference>
<evidence type="ECO:0000259" key="8">
    <source>
        <dbReference type="PROSITE" id="PS50011"/>
    </source>
</evidence>
<dbReference type="InterPro" id="IPR008271">
    <property type="entry name" value="Ser/Thr_kinase_AS"/>
</dbReference>
<dbReference type="Proteomes" id="UP000030645">
    <property type="component" value="Unassembled WGS sequence"/>
</dbReference>
<dbReference type="InterPro" id="IPR052751">
    <property type="entry name" value="Plant_MAPKKK"/>
</dbReference>
<comment type="similarity">
    <text evidence="6">Belongs to the protein kinase superfamily.</text>
</comment>
<reference evidence="10" key="1">
    <citation type="submission" date="2013-01" db="EMBL/GenBank/DDBJ databases">
        <title>Draft Genome Sequence of a Mulberry Tree, Morus notabilis C.K. Schneid.</title>
        <authorList>
            <person name="He N."/>
            <person name="Zhao S."/>
        </authorList>
    </citation>
    <scope>NUCLEOTIDE SEQUENCE</scope>
</reference>
<dbReference type="PROSITE" id="PS50011">
    <property type="entry name" value="PROTEIN_KINASE_DOM"/>
    <property type="match status" value="1"/>
</dbReference>
<evidence type="ECO:0000256" key="1">
    <source>
        <dbReference type="ARBA" id="ARBA00022679"/>
    </source>
</evidence>
<dbReference type="InterPro" id="IPR017441">
    <property type="entry name" value="Protein_kinase_ATP_BS"/>
</dbReference>
<dbReference type="InterPro" id="IPR011009">
    <property type="entry name" value="Kinase-like_dom_sf"/>
</dbReference>
<keyword evidence="4 5" id="KW-0067">ATP-binding</keyword>
<dbReference type="PANTHER" id="PTHR48011">
    <property type="entry name" value="CCR4-NOT TRANSCRIPTIONAL COMPLEX SUBUNIT CAF120-RELATED"/>
    <property type="match status" value="1"/>
</dbReference>
<keyword evidence="2 5" id="KW-0547">Nucleotide-binding</keyword>
<keyword evidence="3 9" id="KW-0418">Kinase</keyword>
<proteinExistence type="inferred from homology"/>
<dbReference type="Gene3D" id="1.10.510.10">
    <property type="entry name" value="Transferase(Phosphotransferase) domain 1"/>
    <property type="match status" value="1"/>
</dbReference>
<keyword evidence="1" id="KW-0808">Transferase</keyword>
<keyword evidence="6" id="KW-0723">Serine/threonine-protein kinase</keyword>
<dbReference type="GO" id="GO:0005524">
    <property type="term" value="F:ATP binding"/>
    <property type="evidence" value="ECO:0007669"/>
    <property type="project" value="UniProtKB-UniRule"/>
</dbReference>
<evidence type="ECO:0000256" key="5">
    <source>
        <dbReference type="PROSITE-ProRule" id="PRU10141"/>
    </source>
</evidence>
<dbReference type="STRING" id="981085.W9SJR9"/>
<evidence type="ECO:0000256" key="3">
    <source>
        <dbReference type="ARBA" id="ARBA00022777"/>
    </source>
</evidence>
<dbReference type="OrthoDB" id="8693905at2759"/>
<feature type="domain" description="Protein kinase" evidence="8">
    <location>
        <begin position="3"/>
        <end position="265"/>
    </location>
</feature>
<dbReference type="CDD" id="cd06606">
    <property type="entry name" value="STKc_MAPKKK"/>
    <property type="match status" value="1"/>
</dbReference>
<organism evidence="9 10">
    <name type="scientific">Morus notabilis</name>
    <dbReference type="NCBI Taxonomy" id="981085"/>
    <lineage>
        <taxon>Eukaryota</taxon>
        <taxon>Viridiplantae</taxon>
        <taxon>Streptophyta</taxon>
        <taxon>Embryophyta</taxon>
        <taxon>Tracheophyta</taxon>
        <taxon>Spermatophyta</taxon>
        <taxon>Magnoliopsida</taxon>
        <taxon>eudicotyledons</taxon>
        <taxon>Gunneridae</taxon>
        <taxon>Pentapetalae</taxon>
        <taxon>rosids</taxon>
        <taxon>fabids</taxon>
        <taxon>Rosales</taxon>
        <taxon>Moraceae</taxon>
        <taxon>Moreae</taxon>
        <taxon>Morus</taxon>
    </lineage>
</organism>
<dbReference type="SUPFAM" id="SSF56112">
    <property type="entry name" value="Protein kinase-like (PK-like)"/>
    <property type="match status" value="1"/>
</dbReference>
<dbReference type="PROSITE" id="PS00107">
    <property type="entry name" value="PROTEIN_KINASE_ATP"/>
    <property type="match status" value="1"/>
</dbReference>
<gene>
    <name evidence="9" type="ORF">L484_001797</name>
</gene>
<feature type="region of interest" description="Disordered" evidence="7">
    <location>
        <begin position="277"/>
        <end position="302"/>
    </location>
</feature>
<dbReference type="SMART" id="SM00220">
    <property type="entry name" value="S_TKc"/>
    <property type="match status" value="1"/>
</dbReference>
<dbReference type="GO" id="GO:0007165">
    <property type="term" value="P:signal transduction"/>
    <property type="evidence" value="ECO:0007669"/>
    <property type="project" value="TreeGrafter"/>
</dbReference>
<dbReference type="eggNOG" id="KOG0198">
    <property type="taxonomic scope" value="Eukaryota"/>
</dbReference>
<dbReference type="PROSITE" id="PS00108">
    <property type="entry name" value="PROTEIN_KINASE_ST"/>
    <property type="match status" value="1"/>
</dbReference>
<dbReference type="EMBL" id="KE345717">
    <property type="protein sequence ID" value="EXC12415.1"/>
    <property type="molecule type" value="Genomic_DNA"/>
</dbReference>
<feature type="binding site" evidence="5">
    <location>
        <position position="38"/>
    </location>
    <ligand>
        <name>ATP</name>
        <dbReference type="ChEBI" id="CHEBI:30616"/>
    </ligand>
</feature>
<protein>
    <submittedName>
        <fullName evidence="9">Mitogen-activated protein kinase kinase kinase A</fullName>
    </submittedName>
</protein>
<keyword evidence="10" id="KW-1185">Reference proteome</keyword>
<dbReference type="KEGG" id="mnt:21385387"/>
<evidence type="ECO:0000256" key="6">
    <source>
        <dbReference type="RuleBase" id="RU000304"/>
    </source>
</evidence>
<accession>W9SJR9</accession>
<dbReference type="PANTHER" id="PTHR48011:SF18">
    <property type="entry name" value="MITOGEN-ACTIVATED PROTEIN KINASE KINASE KINASE 19-RELATED"/>
    <property type="match status" value="1"/>
</dbReference>
<dbReference type="Pfam" id="PF00069">
    <property type="entry name" value="Pkinase"/>
    <property type="match status" value="1"/>
</dbReference>
<sequence>MEWVRGEIIGHGSFATISKATTTCRNSRSDLPTLLAVKSSDACLSSSLKNEKHVLESMGSCQQIIRCFGDNSSVENGQEFYNLLLEFASGGCLSDQIKNHGGRLPETDVRRYTKAIVGGLCAVHSKGFVHCDIKPQNILVFEDGAAKIADFGLAKEKGLVMKKTELRGTPLYMSPESVKANEYEAPCDIWALGCVVVEMITGKPVWSHLTELNLFTLLKKIARGEETPRIPEELSEEGKDFLRQCFIKDPTKRWTAEMLLKHAFVGDQDEALLSTSSSKLYKPSTPPSPRCPFGFPVSDSNS</sequence>
<dbReference type="InterPro" id="IPR000719">
    <property type="entry name" value="Prot_kinase_dom"/>
</dbReference>
<evidence type="ECO:0000313" key="9">
    <source>
        <dbReference type="EMBL" id="EXC12415.1"/>
    </source>
</evidence>
<evidence type="ECO:0000256" key="7">
    <source>
        <dbReference type="SAM" id="MobiDB-lite"/>
    </source>
</evidence>
<evidence type="ECO:0000256" key="4">
    <source>
        <dbReference type="ARBA" id="ARBA00022840"/>
    </source>
</evidence>
<dbReference type="AlphaFoldDB" id="W9SJR9"/>
<evidence type="ECO:0000313" key="10">
    <source>
        <dbReference type="Proteomes" id="UP000030645"/>
    </source>
</evidence>